<evidence type="ECO:0000313" key="2">
    <source>
        <dbReference type="EMBL" id="CRG89936.1"/>
    </source>
</evidence>
<dbReference type="STRING" id="28573.A0A0U1M4H8"/>
<dbReference type="Proteomes" id="UP000054383">
    <property type="component" value="Unassembled WGS sequence"/>
</dbReference>
<name>A0A0U1M4H8_TALIS</name>
<gene>
    <name evidence="2" type="ORF">PISL3812_06975</name>
</gene>
<dbReference type="InterPro" id="IPR013022">
    <property type="entry name" value="Xyl_isomerase-like_TIM-brl"/>
</dbReference>
<keyword evidence="3" id="KW-1185">Reference proteome</keyword>
<dbReference type="AlphaFoldDB" id="A0A0U1M4H8"/>
<dbReference type="OMA" id="MKLSCQE"/>
<dbReference type="EMBL" id="CVMT01000007">
    <property type="protein sequence ID" value="CRG89936.1"/>
    <property type="molecule type" value="Genomic_DNA"/>
</dbReference>
<dbReference type="PANTHER" id="PTHR12110:SF21">
    <property type="entry name" value="XYLOSE ISOMERASE-LIKE TIM BARREL DOMAIN-CONTAINING PROTEIN"/>
    <property type="match status" value="1"/>
</dbReference>
<dbReference type="InterPro" id="IPR036237">
    <property type="entry name" value="Xyl_isomerase-like_sf"/>
</dbReference>
<evidence type="ECO:0000313" key="3">
    <source>
        <dbReference type="Proteomes" id="UP000054383"/>
    </source>
</evidence>
<feature type="domain" description="Xylose isomerase-like TIM barrel" evidence="1">
    <location>
        <begin position="19"/>
        <end position="238"/>
    </location>
</feature>
<sequence length="302" mass="33739">MHLSSHTWMRPESLETSLKRLSSLGYSSIELEGEPDLFPIDETRALLAKYNIKCWGVVTIMQGSRDLTAVDPKQRRDTIQYIKDVISLSAALDGQIVTIVPARVGKITPTSSPEQEWGWVVEALREVAEFAKTSTNGRIRIGIEPLNRFETYFLNRTDQALALADAVGYDCGIAFDPFHLALEEKDMLEAMRKCGSRIVDFHAADNNRLAAGDGSFNWPEMMAVLRETGYTGGLAVECMPPIDRSPVGNFSLNQVEADTKNVDVAPDRLQFIIDHGSALLSDEYYTYLLKRSAETLRPFTEN</sequence>
<accession>A0A0U1M4H8</accession>
<evidence type="ECO:0000259" key="1">
    <source>
        <dbReference type="Pfam" id="PF01261"/>
    </source>
</evidence>
<reference evidence="2 3" key="1">
    <citation type="submission" date="2015-04" db="EMBL/GenBank/DDBJ databases">
        <authorList>
            <person name="Syromyatnikov M.Y."/>
            <person name="Popov V.N."/>
        </authorList>
    </citation>
    <scope>NUCLEOTIDE SEQUENCE [LARGE SCALE GENOMIC DNA]</scope>
    <source>
        <strain evidence="2">WF-38-12</strain>
    </source>
</reference>
<organism evidence="2 3">
    <name type="scientific">Talaromyces islandicus</name>
    <name type="common">Penicillium islandicum</name>
    <dbReference type="NCBI Taxonomy" id="28573"/>
    <lineage>
        <taxon>Eukaryota</taxon>
        <taxon>Fungi</taxon>
        <taxon>Dikarya</taxon>
        <taxon>Ascomycota</taxon>
        <taxon>Pezizomycotina</taxon>
        <taxon>Eurotiomycetes</taxon>
        <taxon>Eurotiomycetidae</taxon>
        <taxon>Eurotiales</taxon>
        <taxon>Trichocomaceae</taxon>
        <taxon>Talaromyces</taxon>
        <taxon>Talaromyces sect. Islandici</taxon>
    </lineage>
</organism>
<protein>
    <recommendedName>
        <fullName evidence="1">Xylose isomerase-like TIM barrel domain-containing protein</fullName>
    </recommendedName>
</protein>
<dbReference type="PANTHER" id="PTHR12110">
    <property type="entry name" value="HYDROXYPYRUVATE ISOMERASE"/>
    <property type="match status" value="1"/>
</dbReference>
<dbReference type="Pfam" id="PF01261">
    <property type="entry name" value="AP_endonuc_2"/>
    <property type="match status" value="1"/>
</dbReference>
<dbReference type="OrthoDB" id="4214675at2759"/>
<dbReference type="Gene3D" id="3.20.20.150">
    <property type="entry name" value="Divalent-metal-dependent TIM barrel enzymes"/>
    <property type="match status" value="1"/>
</dbReference>
<dbReference type="SUPFAM" id="SSF51658">
    <property type="entry name" value="Xylose isomerase-like"/>
    <property type="match status" value="1"/>
</dbReference>
<dbReference type="InterPro" id="IPR050312">
    <property type="entry name" value="IolE/XylAMocC-like"/>
</dbReference>
<proteinExistence type="predicted"/>